<dbReference type="OrthoDB" id="1938551at2759"/>
<dbReference type="AlphaFoldDB" id="A0A8B8K2N0"/>
<name>A0A8B8K2N0_ABRPR</name>
<dbReference type="SUPFAM" id="SSF56219">
    <property type="entry name" value="DNase I-like"/>
    <property type="match status" value="1"/>
</dbReference>
<feature type="domain" description="Reverse transcriptase" evidence="1">
    <location>
        <begin position="814"/>
        <end position="913"/>
    </location>
</feature>
<dbReference type="PANTHER" id="PTHR19446">
    <property type="entry name" value="REVERSE TRANSCRIPTASES"/>
    <property type="match status" value="1"/>
</dbReference>
<evidence type="ECO:0000313" key="2">
    <source>
        <dbReference type="Proteomes" id="UP000694853"/>
    </source>
</evidence>
<evidence type="ECO:0000259" key="1">
    <source>
        <dbReference type="Pfam" id="PF00078"/>
    </source>
</evidence>
<dbReference type="InterPro" id="IPR000477">
    <property type="entry name" value="RT_dom"/>
</dbReference>
<accession>A0A8B8K2N0</accession>
<proteinExistence type="predicted"/>
<dbReference type="Pfam" id="PF00078">
    <property type="entry name" value="RVT_1"/>
    <property type="match status" value="1"/>
</dbReference>
<gene>
    <name evidence="3" type="primary">LOC113850972</name>
</gene>
<reference evidence="3" key="2">
    <citation type="submission" date="2025-08" db="UniProtKB">
        <authorList>
            <consortium name="RefSeq"/>
        </authorList>
    </citation>
    <scope>IDENTIFICATION</scope>
    <source>
        <tissue evidence="3">Young leaves</tissue>
    </source>
</reference>
<evidence type="ECO:0000313" key="3">
    <source>
        <dbReference type="RefSeq" id="XP_027337278.1"/>
    </source>
</evidence>
<sequence>MLLSFSKPESFVEKDFLRSFDADFLPPLQWLLKDGVRRDPLEGYMQEGPGLEALTTDQDKVLRSRDIDLVLNDDDIVKLILDDLNVPKSDEHNESSSMPQNLCPRYQDPFRRLRGRWRLLFRTKDYFLRKIAAWVRILDLPLELYNNKFLWQVGAYLGSMLKIDPYTSLLSRWKFARICIEIDLKKKLVPAFRVLGQEFKIKYESLHLICFSYGKYGHRQEQCVDMTRNNHPDLGNERTNTNNLHKCEDNIEGKSRLSKDMDLNNHVNGDENQESQFGPWMLAKKQFRKKLNSSSSIEPIVKYGKSKDLILGSRYNVLDTNVEDQSLVLGVSQKKISEGYPSKALTSKDLAANKRIGKSVNHIKLGDQAKKGPRGKIISSWAKSAPEEEGGGCSGMTTTTSNSHEFCNNGSSQDNMAASRLMSTFAKGLQDNKNLRYSIQDIIGLNSDSLWRGRDHLAHIPPDKPPDPPLLMELDNSSNDDNKKANPIGNFNSILFENEKFGGRPANLNLMRQFADCLNFCGLQDLGFKGSPFTWQRSNIKEMIDKVVVNDSWRMLFQNSFLIHLPIPKFDHVALWLRIKNKDSWVPKPKPFKFLTPWLFHMDFNIQERRLLNRIQGIHCKLSFQDNPFLNNLMLSLWKEYQEIMNYEEVFWAHQYKSNWLRLGDRNNRFFHRAVINRRFANQISTLRNKDNYLKFDPLKLQDLAVRYFRNLFTDHNPYRCSLYIVSRFPILRAEDNLVLNVDLSLNEIKVALFSIGNMKAPDPDGLHALFFKNQWEVLALFICKFVSDIFDNPSNIASVNDTAINLISKINNPDSLKQFKPIFLCNVSYKIITKLLANRIRGTLPHIISARQTSFIPGRQGIDNTIILQELLHSINTLKASSRFMVIKIDLEKAYDRLRWQFIADTLKNIGFS</sequence>
<dbReference type="InterPro" id="IPR036691">
    <property type="entry name" value="Endo/exonu/phosph_ase_sf"/>
</dbReference>
<organism evidence="2 3">
    <name type="scientific">Abrus precatorius</name>
    <name type="common">Indian licorice</name>
    <name type="synonym">Glycine abrus</name>
    <dbReference type="NCBI Taxonomy" id="3816"/>
    <lineage>
        <taxon>Eukaryota</taxon>
        <taxon>Viridiplantae</taxon>
        <taxon>Streptophyta</taxon>
        <taxon>Embryophyta</taxon>
        <taxon>Tracheophyta</taxon>
        <taxon>Spermatophyta</taxon>
        <taxon>Magnoliopsida</taxon>
        <taxon>eudicotyledons</taxon>
        <taxon>Gunneridae</taxon>
        <taxon>Pentapetalae</taxon>
        <taxon>rosids</taxon>
        <taxon>fabids</taxon>
        <taxon>Fabales</taxon>
        <taxon>Fabaceae</taxon>
        <taxon>Papilionoideae</taxon>
        <taxon>50 kb inversion clade</taxon>
        <taxon>NPAAA clade</taxon>
        <taxon>indigoferoid/millettioid clade</taxon>
        <taxon>Abreae</taxon>
        <taxon>Abrus</taxon>
    </lineage>
</organism>
<reference evidence="2" key="1">
    <citation type="journal article" date="2019" name="Toxins">
        <title>Detection of Abrin-Like and Prepropulchellin-Like Toxin Genes and Transcripts Using Whole Genome Sequencing and Full-Length Transcript Sequencing of Abrus precatorius.</title>
        <authorList>
            <person name="Hovde B.T."/>
            <person name="Daligault H.E."/>
            <person name="Hanschen E.R."/>
            <person name="Kunde Y.A."/>
            <person name="Johnson M.B."/>
            <person name="Starkenburg S.R."/>
            <person name="Johnson S.L."/>
        </authorList>
    </citation>
    <scope>NUCLEOTIDE SEQUENCE [LARGE SCALE GENOMIC DNA]</scope>
</reference>
<dbReference type="KEGG" id="aprc:113850972"/>
<dbReference type="RefSeq" id="XP_027337278.1">
    <property type="nucleotide sequence ID" value="XM_027481477.1"/>
</dbReference>
<keyword evidence="2" id="KW-1185">Reference proteome</keyword>
<dbReference type="Proteomes" id="UP000694853">
    <property type="component" value="Unplaced"/>
</dbReference>
<protein>
    <submittedName>
        <fullName evidence="3">Uncharacterized protein LOC113850972</fullName>
    </submittedName>
</protein>
<dbReference type="GeneID" id="113850972"/>